<proteinExistence type="predicted"/>
<dbReference type="InterPro" id="IPR051312">
    <property type="entry name" value="Diverse_Substr_Oxidored"/>
</dbReference>
<dbReference type="SUPFAM" id="SSF56176">
    <property type="entry name" value="FAD-binding/transporter-associated domain-like"/>
    <property type="match status" value="1"/>
</dbReference>
<dbReference type="PANTHER" id="PTHR42659:SF1">
    <property type="entry name" value="OXIDOREDUCTASE"/>
    <property type="match status" value="1"/>
</dbReference>
<dbReference type="InterPro" id="IPR016166">
    <property type="entry name" value="FAD-bd_PCMH"/>
</dbReference>
<dbReference type="RefSeq" id="WP_047783077.1">
    <property type="nucleotide sequence ID" value="NZ_JZWI01000003.1"/>
</dbReference>
<dbReference type="GO" id="GO:0016491">
    <property type="term" value="F:oxidoreductase activity"/>
    <property type="evidence" value="ECO:0007669"/>
    <property type="project" value="UniProtKB-KW"/>
</dbReference>
<dbReference type="AlphaFoldDB" id="A0A0H2MNL6"/>
<dbReference type="Gene3D" id="3.30.465.10">
    <property type="match status" value="2"/>
</dbReference>
<protein>
    <submittedName>
        <fullName evidence="3">4-hydroxybenzoyl-CoA reductase subunit beta</fullName>
        <ecNumber evidence="3">1.3.7.9</ecNumber>
    </submittedName>
</protein>
<dbReference type="Proteomes" id="UP000035170">
    <property type="component" value="Unassembled WGS sequence"/>
</dbReference>
<accession>A0A0H2MNL6</accession>
<comment type="caution">
    <text evidence="3">The sequence shown here is derived from an EMBL/GenBank/DDBJ whole genome shotgun (WGS) entry which is preliminary data.</text>
</comment>
<keyword evidence="4" id="KW-1185">Reference proteome</keyword>
<keyword evidence="1" id="KW-0274">FAD</keyword>
<dbReference type="InterPro" id="IPR036683">
    <property type="entry name" value="CO_DH_flav_C_dom_sf"/>
</dbReference>
<dbReference type="Pfam" id="PF00941">
    <property type="entry name" value="FAD_binding_5"/>
    <property type="match status" value="1"/>
</dbReference>
<dbReference type="SUPFAM" id="SSF55447">
    <property type="entry name" value="CO dehydrogenase flavoprotein C-terminal domain-like"/>
    <property type="match status" value="1"/>
</dbReference>
<dbReference type="InterPro" id="IPR002346">
    <property type="entry name" value="Mopterin_DH_FAD-bd"/>
</dbReference>
<dbReference type="GO" id="GO:0071949">
    <property type="term" value="F:FAD binding"/>
    <property type="evidence" value="ECO:0007669"/>
    <property type="project" value="InterPro"/>
</dbReference>
<dbReference type="PATRIC" id="fig|34073.19.peg.413"/>
<dbReference type="InterPro" id="IPR036318">
    <property type="entry name" value="FAD-bd_PCMH-like_sf"/>
</dbReference>
<evidence type="ECO:0000313" key="3">
    <source>
        <dbReference type="EMBL" id="KLN58300.1"/>
    </source>
</evidence>
<sequence>MKPFAFTRATDVDTAIRAATQPGARFLAGGTNIVDLMKEGVEAPDQLVDINRLPLAAIEAQPAGGLRLGALARNSDTANHPVLRTRYPLVAQAILAGASGQLRNAATNGGNLRQRTRCPYFYDVTQPCNKREPGTGCSALQGFNRNHAVLGTSAKCIASYPGDMAQALHALDAVVQLQGPSGRRTIPIAQFHRLPGETPELDANLAPGELITAIDLPAESARFAQRSHYLKVRDRASYAFALVSVAAALDMEGSRIRQARICLGGVAHMPWRAREAEALLQGAEPNMALFRQAAEAALAGATGFEHNRFKIELVRRSIVRALETTSRSTA</sequence>
<dbReference type="InterPro" id="IPR005107">
    <property type="entry name" value="CO_DH_flav_C"/>
</dbReference>
<evidence type="ECO:0000256" key="1">
    <source>
        <dbReference type="ARBA" id="ARBA00022827"/>
    </source>
</evidence>
<gene>
    <name evidence="3" type="primary">hcrB2</name>
    <name evidence="3" type="ORF">VPARA_04110</name>
</gene>
<dbReference type="SMART" id="SM01092">
    <property type="entry name" value="CO_deh_flav_C"/>
    <property type="match status" value="1"/>
</dbReference>
<feature type="domain" description="FAD-binding PCMH-type" evidence="2">
    <location>
        <begin position="1"/>
        <end position="221"/>
    </location>
</feature>
<reference evidence="3 4" key="1">
    <citation type="submission" date="2015-03" db="EMBL/GenBank/DDBJ databases">
        <title>Genome sequence of Variovorax paradoxus TBEA6.</title>
        <authorList>
            <person name="Poehlein A."/>
            <person name="Schuldes J."/>
            <person name="Wuebbeler J.H."/>
            <person name="Hiessl S."/>
            <person name="Steinbuechel A."/>
            <person name="Daniel R."/>
        </authorList>
    </citation>
    <scope>NUCLEOTIDE SEQUENCE [LARGE SCALE GENOMIC DNA]</scope>
    <source>
        <strain evidence="3 4">TBEA6</strain>
    </source>
</reference>
<dbReference type="Gene3D" id="3.30.390.50">
    <property type="entry name" value="CO dehydrogenase flavoprotein, C-terminal domain"/>
    <property type="match status" value="1"/>
</dbReference>
<dbReference type="Gene3D" id="3.30.43.10">
    <property type="entry name" value="Uridine Diphospho-n-acetylenolpyruvylglucosamine Reductase, domain 2"/>
    <property type="match status" value="1"/>
</dbReference>
<dbReference type="InterPro" id="IPR016167">
    <property type="entry name" value="FAD-bd_PCMH_sub1"/>
</dbReference>
<dbReference type="InterPro" id="IPR016169">
    <property type="entry name" value="FAD-bd_PCMH_sub2"/>
</dbReference>
<name>A0A0H2MNL6_VARPD</name>
<dbReference type="EC" id="1.3.7.9" evidence="3"/>
<dbReference type="PROSITE" id="PS51387">
    <property type="entry name" value="FAD_PCMH"/>
    <property type="match status" value="1"/>
</dbReference>
<dbReference type="Pfam" id="PF03450">
    <property type="entry name" value="CO_deh_flav_C"/>
    <property type="match status" value="1"/>
</dbReference>
<dbReference type="EMBL" id="JZWI01000003">
    <property type="protein sequence ID" value="KLN58300.1"/>
    <property type="molecule type" value="Genomic_DNA"/>
</dbReference>
<keyword evidence="3" id="KW-0560">Oxidoreductase</keyword>
<evidence type="ECO:0000313" key="4">
    <source>
        <dbReference type="Proteomes" id="UP000035170"/>
    </source>
</evidence>
<organism evidence="3 4">
    <name type="scientific">Variovorax paradoxus</name>
    <dbReference type="NCBI Taxonomy" id="34073"/>
    <lineage>
        <taxon>Bacteria</taxon>
        <taxon>Pseudomonadati</taxon>
        <taxon>Pseudomonadota</taxon>
        <taxon>Betaproteobacteria</taxon>
        <taxon>Burkholderiales</taxon>
        <taxon>Comamonadaceae</taxon>
        <taxon>Variovorax</taxon>
    </lineage>
</organism>
<evidence type="ECO:0000259" key="2">
    <source>
        <dbReference type="PROSITE" id="PS51387"/>
    </source>
</evidence>
<dbReference type="PANTHER" id="PTHR42659">
    <property type="entry name" value="XANTHINE DEHYDROGENASE SUBUNIT C-RELATED"/>
    <property type="match status" value="1"/>
</dbReference>
<keyword evidence="1" id="KW-0285">Flavoprotein</keyword>